<dbReference type="RefSeq" id="WP_154656324.1">
    <property type="nucleotide sequence ID" value="NZ_BRLH01000001.1"/>
</dbReference>
<evidence type="ECO:0000313" key="1">
    <source>
        <dbReference type="EMBL" id="GKX54355.1"/>
    </source>
</evidence>
<dbReference type="EMBL" id="BRLH01000001">
    <property type="protein sequence ID" value="GKX54355.1"/>
    <property type="molecule type" value="Genomic_DNA"/>
</dbReference>
<reference evidence="1" key="1">
    <citation type="submission" date="2022-06" db="EMBL/GenBank/DDBJ databases">
        <title>Draft genome sequences of Leminorella grimontii str. JCM5902.</title>
        <authorList>
            <person name="Wakabayashi Y."/>
            <person name="Kojima K."/>
        </authorList>
    </citation>
    <scope>NUCLEOTIDE SEQUENCE</scope>
    <source>
        <strain evidence="1">JCM 5902</strain>
    </source>
</reference>
<gene>
    <name evidence="1" type="ORF">SOASR030_04670</name>
</gene>
<comment type="caution">
    <text evidence="1">The sequence shown here is derived from an EMBL/GenBank/DDBJ whole genome shotgun (WGS) entry which is preliminary data.</text>
</comment>
<dbReference type="AlphaFoldDB" id="A0AAV5MXF2"/>
<proteinExistence type="predicted"/>
<dbReference type="Proteomes" id="UP001058124">
    <property type="component" value="Unassembled WGS sequence"/>
</dbReference>
<protein>
    <submittedName>
        <fullName evidence="1">Uncharacterized protein</fullName>
    </submittedName>
</protein>
<accession>A0AAV5MXF2</accession>
<evidence type="ECO:0000313" key="2">
    <source>
        <dbReference type="Proteomes" id="UP001058124"/>
    </source>
</evidence>
<organism evidence="1 2">
    <name type="scientific">Leminorella grimontii</name>
    <dbReference type="NCBI Taxonomy" id="82981"/>
    <lineage>
        <taxon>Bacteria</taxon>
        <taxon>Pseudomonadati</taxon>
        <taxon>Pseudomonadota</taxon>
        <taxon>Gammaproteobacteria</taxon>
        <taxon>Enterobacterales</taxon>
        <taxon>Budviciaceae</taxon>
        <taxon>Leminorella</taxon>
    </lineage>
</organism>
<name>A0AAV5MXF2_9GAMM</name>
<sequence length="56" mass="6282">MDDIPTVAQNTGLSTEEVTTLKKHIFYGRHEYPIATDEGPLIVIGRFEADDKIAYT</sequence>
<keyword evidence="2" id="KW-1185">Reference proteome</keyword>